<name>A0A128EE91_9BACT</name>
<feature type="domain" description="Cas10/Cmr2 second palm" evidence="3">
    <location>
        <begin position="180"/>
        <end position="304"/>
    </location>
</feature>
<organism evidence="4 5">
    <name type="scientific">Campylobacter geochelonis</name>
    <dbReference type="NCBI Taxonomy" id="1780362"/>
    <lineage>
        <taxon>Bacteria</taxon>
        <taxon>Pseudomonadati</taxon>
        <taxon>Campylobacterota</taxon>
        <taxon>Epsilonproteobacteria</taxon>
        <taxon>Campylobacterales</taxon>
        <taxon>Campylobacteraceae</taxon>
        <taxon>Campylobacter</taxon>
    </lineage>
</organism>
<keyword evidence="1" id="KW-0547">Nucleotide-binding</keyword>
<dbReference type="Proteomes" id="UP000069632">
    <property type="component" value="Unassembled WGS sequence"/>
</dbReference>
<dbReference type="GO" id="GO:0000166">
    <property type="term" value="F:nucleotide binding"/>
    <property type="evidence" value="ECO:0007669"/>
    <property type="project" value="UniProtKB-KW"/>
</dbReference>
<evidence type="ECO:0000313" key="4">
    <source>
        <dbReference type="EMBL" id="CZE46841.1"/>
    </source>
</evidence>
<accession>A0A128EE91</accession>
<reference evidence="4 5" key="1">
    <citation type="submission" date="2016-02" db="EMBL/GenBank/DDBJ databases">
        <authorList>
            <consortium name="Pathogen Informatics"/>
        </authorList>
    </citation>
    <scope>NUCLEOTIDE SEQUENCE [LARGE SCALE GENOMIC DNA]</scope>
    <source>
        <strain evidence="4 5">RC20</strain>
    </source>
</reference>
<dbReference type="Gene3D" id="3.30.70.270">
    <property type="match status" value="1"/>
</dbReference>
<sequence>MKQYLYGASIGGIQKYIFKTNDLRSIVGASELVKSINEEIKLEEKNIIINAAGNIRLVFDENKLDELKNLVLTFPKRIMQKRFGIHIFQAIIEFDDKINFMSALQELEKALAIQQNKHQIPLDLTPFFVKIEPKSGRGMVIKDSKIVENHDKATLQKLEKYKEIYQEKNLEIPKNGKKKTAIIHADGNSIGTRIGSKIKSPEEYKKFSQNLEKATKEAFKSANKSTYSIREIILGGDDMSIICDANIALEFTRDFIVAFEKNTKKYLEEDITMCAGIAFCNHKFPFHYAINLAEQLCSFAKKNSKAIDKKSPPSSLMFYNTQNSSFDDYELQTIPQELCLQNNEEEIFLNFGPYFLTKQDEFSTIDDFLEVAKMLKTDASPRTRLRDYLTILGQNSYEAKEQLSRIKQILQLKNKFDIDEFEKRLKNLNAKLEFEAPFLMRNNAKFTPFHELISYISVIDEER</sequence>
<dbReference type="Pfam" id="PF22335">
    <property type="entry name" value="Cas10-Cmr2_palm2"/>
    <property type="match status" value="1"/>
</dbReference>
<dbReference type="RefSeq" id="WP_075540037.1">
    <property type="nucleotide sequence ID" value="NZ_CP053844.1"/>
</dbReference>
<gene>
    <name evidence="4" type="ORF">ERS672216_00584</name>
</gene>
<dbReference type="OrthoDB" id="442064at2"/>
<dbReference type="AlphaFoldDB" id="A0A128EE91"/>
<evidence type="ECO:0000256" key="1">
    <source>
        <dbReference type="ARBA" id="ARBA00022741"/>
    </source>
</evidence>
<dbReference type="InterPro" id="IPR043128">
    <property type="entry name" value="Rev_trsase/Diguanyl_cyclase"/>
</dbReference>
<evidence type="ECO:0000259" key="3">
    <source>
        <dbReference type="Pfam" id="PF22335"/>
    </source>
</evidence>
<dbReference type="EMBL" id="FIZP01000001">
    <property type="protein sequence ID" value="CZE46841.1"/>
    <property type="molecule type" value="Genomic_DNA"/>
</dbReference>
<dbReference type="GO" id="GO:0051607">
    <property type="term" value="P:defense response to virus"/>
    <property type="evidence" value="ECO:0007669"/>
    <property type="project" value="UniProtKB-KW"/>
</dbReference>
<keyword evidence="2" id="KW-0051">Antiviral defense</keyword>
<proteinExistence type="predicted"/>
<evidence type="ECO:0000256" key="2">
    <source>
        <dbReference type="ARBA" id="ARBA00023118"/>
    </source>
</evidence>
<keyword evidence="5" id="KW-1185">Reference proteome</keyword>
<evidence type="ECO:0000313" key="5">
    <source>
        <dbReference type="Proteomes" id="UP000069632"/>
    </source>
</evidence>
<dbReference type="InterPro" id="IPR054767">
    <property type="entry name" value="Cas10-Cmr2_palm2"/>
</dbReference>
<protein>
    <submittedName>
        <fullName evidence="4">CRISPR-associated protein Cas10/Csm1, subtype III-A/MTUBE</fullName>
    </submittedName>
</protein>